<dbReference type="Gene3D" id="3.30.70.100">
    <property type="match status" value="1"/>
</dbReference>
<organism evidence="1 2">
    <name type="scientific">Rhodococcus ruber</name>
    <dbReference type="NCBI Taxonomy" id="1830"/>
    <lineage>
        <taxon>Bacteria</taxon>
        <taxon>Bacillati</taxon>
        <taxon>Actinomycetota</taxon>
        <taxon>Actinomycetes</taxon>
        <taxon>Mycobacteriales</taxon>
        <taxon>Nocardiaceae</taxon>
        <taxon>Rhodococcus</taxon>
    </lineage>
</organism>
<keyword evidence="2" id="KW-1185">Reference proteome</keyword>
<gene>
    <name evidence="1" type="ORF">O4220_27150</name>
</gene>
<comment type="caution">
    <text evidence="1">The sequence shown here is derived from an EMBL/GenBank/DDBJ whole genome shotgun (WGS) entry which is preliminary data.</text>
</comment>
<evidence type="ECO:0000313" key="1">
    <source>
        <dbReference type="EMBL" id="MCZ4522217.1"/>
    </source>
</evidence>
<sequence>MVALKIPNTHHSPEKINTLKEVNSMANAGRRALAVNTFRLREGKSPEDFVKFSAEIDQPTLGDQEEVLRFRAFRVLGDAEGGGVGFEFIELLEIGDWDEWIAVRDNSPALSEVRSGFDELVEPGSVRCSFAEPIGRSSAD</sequence>
<dbReference type="Proteomes" id="UP001081071">
    <property type="component" value="Unassembled WGS sequence"/>
</dbReference>
<accession>A0ABT4MMK3</accession>
<dbReference type="EMBL" id="JAPWIJ010000020">
    <property type="protein sequence ID" value="MCZ4522217.1"/>
    <property type="molecule type" value="Genomic_DNA"/>
</dbReference>
<reference evidence="1" key="1">
    <citation type="submission" date="2022-12" db="EMBL/GenBank/DDBJ databases">
        <authorList>
            <person name="Krivoruchko A.V."/>
            <person name="Elkin A."/>
        </authorList>
    </citation>
    <scope>NUCLEOTIDE SEQUENCE</scope>
    <source>
        <strain evidence="1">IEGM 1391</strain>
    </source>
</reference>
<evidence type="ECO:0000313" key="2">
    <source>
        <dbReference type="Proteomes" id="UP001081071"/>
    </source>
</evidence>
<protein>
    <submittedName>
        <fullName evidence="1">Uncharacterized protein</fullName>
    </submittedName>
</protein>
<proteinExistence type="predicted"/>
<dbReference type="RefSeq" id="WP_269608651.1">
    <property type="nucleotide sequence ID" value="NZ_JAPWIJ010000020.1"/>
</dbReference>
<name>A0ABT4MMK3_9NOCA</name>